<proteinExistence type="predicted"/>
<evidence type="ECO:0000313" key="1">
    <source>
        <dbReference type="EMBL" id="OAD22439.1"/>
    </source>
</evidence>
<gene>
    <name evidence="1" type="ORF">THIOM_001760</name>
</gene>
<sequence>GDNIETKIFEYTFNGNEPLGSYEIGGSFLHPLSGKNISTDIEILTFSQ</sequence>
<evidence type="ECO:0000313" key="2">
    <source>
        <dbReference type="Proteomes" id="UP000076962"/>
    </source>
</evidence>
<keyword evidence="2" id="KW-1185">Reference proteome</keyword>
<dbReference type="Proteomes" id="UP000076962">
    <property type="component" value="Unassembled WGS sequence"/>
</dbReference>
<dbReference type="EMBL" id="LUTY01000946">
    <property type="protein sequence ID" value="OAD22439.1"/>
    <property type="molecule type" value="Genomic_DNA"/>
</dbReference>
<accession>A0A176S3H1</accession>
<feature type="non-terminal residue" evidence="1">
    <location>
        <position position="1"/>
    </location>
</feature>
<reference evidence="1 2" key="1">
    <citation type="submission" date="2016-05" db="EMBL/GenBank/DDBJ databases">
        <title>Single-cell genome of chain-forming Candidatus Thiomargarita nelsonii and comparison to other large sulfur-oxidizing bacteria.</title>
        <authorList>
            <person name="Winkel M."/>
            <person name="Salman V."/>
            <person name="Woyke T."/>
            <person name="Schulz-Vogt H."/>
            <person name="Richter M."/>
            <person name="Flood B."/>
            <person name="Bailey J."/>
            <person name="Amann R."/>
            <person name="Mussmann M."/>
        </authorList>
    </citation>
    <scope>NUCLEOTIDE SEQUENCE [LARGE SCALE GENOMIC DNA]</scope>
    <source>
        <strain evidence="1 2">THI036</strain>
    </source>
</reference>
<organism evidence="1 2">
    <name type="scientific">Candidatus Thiomargarita nelsonii</name>
    <dbReference type="NCBI Taxonomy" id="1003181"/>
    <lineage>
        <taxon>Bacteria</taxon>
        <taxon>Pseudomonadati</taxon>
        <taxon>Pseudomonadota</taxon>
        <taxon>Gammaproteobacteria</taxon>
        <taxon>Thiotrichales</taxon>
        <taxon>Thiotrichaceae</taxon>
        <taxon>Thiomargarita</taxon>
    </lineage>
</organism>
<protein>
    <submittedName>
        <fullName evidence="1">Uncharacterized protein</fullName>
    </submittedName>
</protein>
<name>A0A176S3H1_9GAMM</name>
<dbReference type="AlphaFoldDB" id="A0A176S3H1"/>
<comment type="caution">
    <text evidence="1">The sequence shown here is derived from an EMBL/GenBank/DDBJ whole genome shotgun (WGS) entry which is preliminary data.</text>
</comment>